<feature type="transmembrane region" description="Helical" evidence="1">
    <location>
        <begin position="6"/>
        <end position="27"/>
    </location>
</feature>
<organism evidence="3 4">
    <name type="scientific">Agaricus bisporus var. burnettii</name>
    <dbReference type="NCBI Taxonomy" id="192524"/>
    <lineage>
        <taxon>Eukaryota</taxon>
        <taxon>Fungi</taxon>
        <taxon>Dikarya</taxon>
        <taxon>Basidiomycota</taxon>
        <taxon>Agaricomycotina</taxon>
        <taxon>Agaricomycetes</taxon>
        <taxon>Agaricomycetidae</taxon>
        <taxon>Agaricales</taxon>
        <taxon>Agaricineae</taxon>
        <taxon>Agaricaceae</taxon>
        <taxon>Agaricus</taxon>
    </lineage>
</organism>
<comment type="caution">
    <text evidence="3">The sequence shown here is derived from an EMBL/GenBank/DDBJ whole genome shotgun (WGS) entry which is preliminary data.</text>
</comment>
<dbReference type="InterPro" id="IPR045340">
    <property type="entry name" value="DUF6533"/>
</dbReference>
<evidence type="ECO:0000313" key="4">
    <source>
        <dbReference type="Proteomes" id="UP000629468"/>
    </source>
</evidence>
<protein>
    <recommendedName>
        <fullName evidence="2">DUF6533 domain-containing protein</fullName>
    </recommendedName>
</protein>
<proteinExistence type="predicted"/>
<dbReference type="EMBL" id="JABXXO010000013">
    <property type="protein sequence ID" value="KAF7761903.1"/>
    <property type="molecule type" value="Genomic_DNA"/>
</dbReference>
<feature type="transmembrane region" description="Helical" evidence="1">
    <location>
        <begin position="80"/>
        <end position="101"/>
    </location>
</feature>
<gene>
    <name evidence="3" type="ORF">Agabi119p4_9895</name>
</gene>
<dbReference type="Proteomes" id="UP000629468">
    <property type="component" value="Unassembled WGS sequence"/>
</dbReference>
<dbReference type="Pfam" id="PF20151">
    <property type="entry name" value="DUF6533"/>
    <property type="match status" value="1"/>
</dbReference>
<feature type="transmembrane region" description="Helical" evidence="1">
    <location>
        <begin position="158"/>
        <end position="179"/>
    </location>
</feature>
<feature type="transmembrane region" description="Helical" evidence="1">
    <location>
        <begin position="108"/>
        <end position="130"/>
    </location>
</feature>
<reference evidence="3 4" key="1">
    <citation type="journal article" name="Sci. Rep.">
        <title>Telomere-to-telomere assembled and centromere annotated genomes of the two main subspecies of the button mushroom Agaricus bisporus reveal especially polymorphic chromosome ends.</title>
        <authorList>
            <person name="Sonnenberg A.S.M."/>
            <person name="Sedaghat-Telgerd N."/>
            <person name="Lavrijssen B."/>
            <person name="Ohm R.A."/>
            <person name="Hendrickx P.M."/>
            <person name="Scholtmeijer K."/>
            <person name="Baars J.J.P."/>
            <person name="van Peer A."/>
        </authorList>
    </citation>
    <scope>NUCLEOTIDE SEQUENCE [LARGE SCALE GENOMIC DNA]</scope>
    <source>
        <strain evidence="3 4">H119_p4</strain>
    </source>
</reference>
<feature type="transmembrane region" description="Helical" evidence="1">
    <location>
        <begin position="39"/>
        <end position="60"/>
    </location>
</feature>
<feature type="domain" description="DUF6533" evidence="2">
    <location>
        <begin position="9"/>
        <end position="55"/>
    </location>
</feature>
<evidence type="ECO:0000259" key="2">
    <source>
        <dbReference type="Pfam" id="PF20151"/>
    </source>
</evidence>
<sequence>MQSANWMIFVASLALLVYDYFLTLGFEIERFWIGRFGRFHYGSLLFFANRYLSLLGYIPVALEFFMDPRVSCQCKFLRAYNTFLVIVLQIIIACMMLMRICALYERRAWILVFSVILGICEVIIAAVFIVNPSRREISEVFLSCDSFAQNAIQYQTHYLVGGWAGVFVFDAVMFVLTLYKTVTLPKGSGVGLLTMIMRDGTVYFGIVATLNLTNILVLVLANPVNRGSMGTPMNVMSSIMMTRLMLNLRDPELNGVAQDFKTTTLNISGFHRQTNSGMSDCYSMDIHLNEHDRNV</sequence>
<name>A0A8H7EX30_AGABI</name>
<keyword evidence="1" id="KW-1133">Transmembrane helix</keyword>
<evidence type="ECO:0000256" key="1">
    <source>
        <dbReference type="SAM" id="Phobius"/>
    </source>
</evidence>
<keyword evidence="1" id="KW-0472">Membrane</keyword>
<feature type="transmembrane region" description="Helical" evidence="1">
    <location>
        <begin position="200"/>
        <end position="221"/>
    </location>
</feature>
<evidence type="ECO:0000313" key="3">
    <source>
        <dbReference type="EMBL" id="KAF7761903.1"/>
    </source>
</evidence>
<accession>A0A8H7EX30</accession>
<keyword evidence="1" id="KW-0812">Transmembrane</keyword>
<dbReference type="AlphaFoldDB" id="A0A8H7EX30"/>